<dbReference type="InterPro" id="IPR016039">
    <property type="entry name" value="Thiolase-like"/>
</dbReference>
<dbReference type="PANTHER" id="PTHR18919:SF139">
    <property type="entry name" value="THIOLASE-LIKE PROTEIN TYPE 1 ADDITIONAL C-TERMINAL DOMAIN-CONTAINING PROTEIN"/>
    <property type="match status" value="1"/>
</dbReference>
<keyword evidence="2 5" id="KW-0808">Transferase</keyword>
<evidence type="ECO:0000256" key="3">
    <source>
        <dbReference type="ARBA" id="ARBA00023315"/>
    </source>
</evidence>
<sequence length="518" mass="54395">MVEASQPIDGRTPVLVGAGQVTSHWAGEDAASAPSPQDLRRDAAALALADSGQEDALRGAIDLVVAVRTTPDSIPGAPQPFGRCANPPATVAADLGIAGARGIYSQLGGDQPQSLVNELAAAVHAGETRAALLVGAEATRALKFAARKGMALDWTRSAEGEMEDRGFGGALLSPYEIANGLGSPTQTYPAFEHALRVRMGHTREQHMRLMSELWAGFAKVAAANPHSQFPEAHSADYLSTPSAGNYPIADPYLKWHVAQDAVNQAAAVVITTVAEAERLGIDRSKWVFLHGHAKAKDTMVTERADLSRSPPIELVLKQALETSGKQVGDIALFDLYSCFPVAVLLATEALGLDWRAMPATLTGGLPFFGGPGNNYSLHAIATMVERLRERPGDYGLILANGGFLTKEAAGVYSTEPPAQWAPQSSAAIQAQVDAQTAPPLLAEDCNATVETYTVVYKSGQPSRGYVIGASDKGRILARTGKDDAAILAQLAARDAVGRTVRVEVRDGINTIAALGEAA</sequence>
<dbReference type="KEGG" id="emv:HQR01_13730"/>
<keyword evidence="6" id="KW-1185">Reference proteome</keyword>
<dbReference type="RefSeq" id="WP_173215505.1">
    <property type="nucleotide sequence ID" value="NZ_CP053921.1"/>
</dbReference>
<protein>
    <submittedName>
        <fullName evidence="5">Acetyl-CoA acetyltransferase</fullName>
    </submittedName>
</protein>
<dbReference type="EMBL" id="CP053921">
    <property type="protein sequence ID" value="QKG72338.1"/>
    <property type="molecule type" value="Genomic_DNA"/>
</dbReference>
<comment type="similarity">
    <text evidence="1">Belongs to the thiolase-like superfamily. Thiolase family.</text>
</comment>
<dbReference type="Gene3D" id="3.40.47.10">
    <property type="match status" value="1"/>
</dbReference>
<dbReference type="GO" id="GO:0016746">
    <property type="term" value="F:acyltransferase activity"/>
    <property type="evidence" value="ECO:0007669"/>
    <property type="project" value="UniProtKB-KW"/>
</dbReference>
<dbReference type="InterPro" id="IPR040771">
    <property type="entry name" value="TLP1_add_C"/>
</dbReference>
<dbReference type="Proteomes" id="UP000504693">
    <property type="component" value="Chromosome"/>
</dbReference>
<dbReference type="Gene3D" id="2.40.50.840">
    <property type="match status" value="1"/>
</dbReference>
<name>A0A7D3XJ12_9SPHN</name>
<accession>A0A7D3XJ12</accession>
<dbReference type="Pfam" id="PF18313">
    <property type="entry name" value="TLP1_add_C"/>
    <property type="match status" value="1"/>
</dbReference>
<organism evidence="5 6">
    <name type="scientific">Erythrobacter mangrovi</name>
    <dbReference type="NCBI Taxonomy" id="2739433"/>
    <lineage>
        <taxon>Bacteria</taxon>
        <taxon>Pseudomonadati</taxon>
        <taxon>Pseudomonadota</taxon>
        <taxon>Alphaproteobacteria</taxon>
        <taxon>Sphingomonadales</taxon>
        <taxon>Erythrobacteraceae</taxon>
        <taxon>Erythrobacter/Porphyrobacter group</taxon>
        <taxon>Erythrobacter</taxon>
    </lineage>
</organism>
<keyword evidence="3" id="KW-0012">Acyltransferase</keyword>
<dbReference type="AlphaFoldDB" id="A0A7D3XJ12"/>
<evidence type="ECO:0000313" key="5">
    <source>
        <dbReference type="EMBL" id="QKG72338.1"/>
    </source>
</evidence>
<gene>
    <name evidence="5" type="ORF">HQR01_13730</name>
</gene>
<dbReference type="SUPFAM" id="SSF53901">
    <property type="entry name" value="Thiolase-like"/>
    <property type="match status" value="1"/>
</dbReference>
<reference evidence="5 6" key="1">
    <citation type="submission" date="2020-05" db="EMBL/GenBank/DDBJ databases">
        <title>Erythrobacter mangrovi sp. nov., isolated from rhizosphere soil of mangrove plant (Kandelia candel).</title>
        <authorList>
            <person name="Ye Y.H."/>
        </authorList>
    </citation>
    <scope>NUCLEOTIDE SEQUENCE [LARGE SCALE GENOMIC DNA]</scope>
    <source>
        <strain evidence="5 6">EB310</strain>
    </source>
</reference>
<feature type="domain" description="Thiolase-like protein type 1 additional C-terminal" evidence="4">
    <location>
        <begin position="428"/>
        <end position="503"/>
    </location>
</feature>
<evidence type="ECO:0000256" key="1">
    <source>
        <dbReference type="ARBA" id="ARBA00010982"/>
    </source>
</evidence>
<evidence type="ECO:0000313" key="6">
    <source>
        <dbReference type="Proteomes" id="UP000504693"/>
    </source>
</evidence>
<evidence type="ECO:0000259" key="4">
    <source>
        <dbReference type="Pfam" id="PF18313"/>
    </source>
</evidence>
<proteinExistence type="inferred from homology"/>
<dbReference type="PANTHER" id="PTHR18919">
    <property type="entry name" value="ACETYL-COA C-ACYLTRANSFERASE"/>
    <property type="match status" value="1"/>
</dbReference>
<evidence type="ECO:0000256" key="2">
    <source>
        <dbReference type="ARBA" id="ARBA00022679"/>
    </source>
</evidence>